<dbReference type="CDD" id="cd06999">
    <property type="entry name" value="cupin_HpaA-like_N"/>
    <property type="match status" value="1"/>
</dbReference>
<keyword evidence="3" id="KW-0804">Transcription</keyword>
<proteinExistence type="predicted"/>
<dbReference type="InterPro" id="IPR011051">
    <property type="entry name" value="RmlC_Cupin_sf"/>
</dbReference>
<evidence type="ECO:0000259" key="4">
    <source>
        <dbReference type="PROSITE" id="PS01124"/>
    </source>
</evidence>
<evidence type="ECO:0000313" key="6">
    <source>
        <dbReference type="Proteomes" id="UP001597135"/>
    </source>
</evidence>
<dbReference type="PANTHER" id="PTHR43280:SF32">
    <property type="entry name" value="TRANSCRIPTIONAL REGULATORY PROTEIN"/>
    <property type="match status" value="1"/>
</dbReference>
<dbReference type="PROSITE" id="PS00041">
    <property type="entry name" value="HTH_ARAC_FAMILY_1"/>
    <property type="match status" value="1"/>
</dbReference>
<feature type="domain" description="HTH araC/xylS-type" evidence="4">
    <location>
        <begin position="192"/>
        <end position="290"/>
    </location>
</feature>
<protein>
    <submittedName>
        <fullName evidence="5">Helix-turn-helix domain-containing protein</fullName>
    </submittedName>
</protein>
<comment type="caution">
    <text evidence="5">The sequence shown here is derived from an EMBL/GenBank/DDBJ whole genome shotgun (WGS) entry which is preliminary data.</text>
</comment>
<evidence type="ECO:0000256" key="3">
    <source>
        <dbReference type="ARBA" id="ARBA00023163"/>
    </source>
</evidence>
<dbReference type="InterPro" id="IPR014710">
    <property type="entry name" value="RmlC-like_jellyroll"/>
</dbReference>
<evidence type="ECO:0000313" key="5">
    <source>
        <dbReference type="EMBL" id="MFD1344434.1"/>
    </source>
</evidence>
<sequence length="293" mass="32343">MRQVPTYALYGELLSATQSDPVHHETIKERSSKHGWTIRLHRHEKLAQVFLFRSARVRLRLGEAEYRSEEPLLLVVPPGVPHGFHFDEDVVGDVLSLPLDRLAGDIRARIEAVPAGQAGILPRSAVARFDEVEALMGQIGRVFHAVSPERAALLSALAQAVILYATESVARLVPPGAEAEAAELTPHERQAQAFCALVERHYAQDWSVADYAEEIGVSAPHLSRVCRHILGVSPNALVRQRRLVEARRLLTYTRLPVADVGLRAGFREAGFFSRTFKAETGLSPRAFRSDSGG</sequence>
<dbReference type="Proteomes" id="UP001597135">
    <property type="component" value="Unassembled WGS sequence"/>
</dbReference>
<dbReference type="RefSeq" id="WP_386806015.1">
    <property type="nucleotide sequence ID" value="NZ_JBHTMU010000050.1"/>
</dbReference>
<keyword evidence="2" id="KW-0238">DNA-binding</keyword>
<dbReference type="Gene3D" id="2.60.120.10">
    <property type="entry name" value="Jelly Rolls"/>
    <property type="match status" value="1"/>
</dbReference>
<dbReference type="EMBL" id="JBHTMU010000050">
    <property type="protein sequence ID" value="MFD1344434.1"/>
    <property type="molecule type" value="Genomic_DNA"/>
</dbReference>
<evidence type="ECO:0000256" key="2">
    <source>
        <dbReference type="ARBA" id="ARBA00023125"/>
    </source>
</evidence>
<accession>A0ABW3ZMV7</accession>
<dbReference type="Gene3D" id="1.10.10.60">
    <property type="entry name" value="Homeodomain-like"/>
    <property type="match status" value="1"/>
</dbReference>
<dbReference type="SMART" id="SM00342">
    <property type="entry name" value="HTH_ARAC"/>
    <property type="match status" value="1"/>
</dbReference>
<dbReference type="InterPro" id="IPR009057">
    <property type="entry name" value="Homeodomain-like_sf"/>
</dbReference>
<keyword evidence="6" id="KW-1185">Reference proteome</keyword>
<gene>
    <name evidence="5" type="ORF">ACFQ4E_18535</name>
</gene>
<reference evidence="6" key="1">
    <citation type="journal article" date="2019" name="Int. J. Syst. Evol. Microbiol.">
        <title>The Global Catalogue of Microorganisms (GCM) 10K type strain sequencing project: providing services to taxonomists for standard genome sequencing and annotation.</title>
        <authorList>
            <consortium name="The Broad Institute Genomics Platform"/>
            <consortium name="The Broad Institute Genome Sequencing Center for Infectious Disease"/>
            <person name="Wu L."/>
            <person name="Ma J."/>
        </authorList>
    </citation>
    <scope>NUCLEOTIDE SEQUENCE [LARGE SCALE GENOMIC DNA]</scope>
    <source>
        <strain evidence="6">CCUG 62953</strain>
    </source>
</reference>
<keyword evidence="1" id="KW-0805">Transcription regulation</keyword>
<organism evidence="5 6">
    <name type="scientific">Litorisediminicola beolgyonensis</name>
    <dbReference type="NCBI Taxonomy" id="1173614"/>
    <lineage>
        <taxon>Bacteria</taxon>
        <taxon>Pseudomonadati</taxon>
        <taxon>Pseudomonadota</taxon>
        <taxon>Alphaproteobacteria</taxon>
        <taxon>Rhodobacterales</taxon>
        <taxon>Paracoccaceae</taxon>
        <taxon>Litorisediminicola</taxon>
    </lineage>
</organism>
<name>A0ABW3ZMV7_9RHOB</name>
<dbReference type="Pfam" id="PF12833">
    <property type="entry name" value="HTH_18"/>
    <property type="match status" value="1"/>
</dbReference>
<dbReference type="InterPro" id="IPR018062">
    <property type="entry name" value="HTH_AraC-typ_CS"/>
</dbReference>
<dbReference type="InterPro" id="IPR018060">
    <property type="entry name" value="HTH_AraC"/>
</dbReference>
<dbReference type="InterPro" id="IPR047264">
    <property type="entry name" value="Cupin_HpaA-like_N"/>
</dbReference>
<dbReference type="SUPFAM" id="SSF46689">
    <property type="entry name" value="Homeodomain-like"/>
    <property type="match status" value="2"/>
</dbReference>
<dbReference type="PROSITE" id="PS01124">
    <property type="entry name" value="HTH_ARAC_FAMILY_2"/>
    <property type="match status" value="1"/>
</dbReference>
<dbReference type="PANTHER" id="PTHR43280">
    <property type="entry name" value="ARAC-FAMILY TRANSCRIPTIONAL REGULATOR"/>
    <property type="match status" value="1"/>
</dbReference>
<dbReference type="SUPFAM" id="SSF51182">
    <property type="entry name" value="RmlC-like cupins"/>
    <property type="match status" value="1"/>
</dbReference>
<evidence type="ECO:0000256" key="1">
    <source>
        <dbReference type="ARBA" id="ARBA00023015"/>
    </source>
</evidence>